<sequence>MLKFNFQTKNKIVKYFSSKPEVAAVYLYGSYARGDAKADSDIDLAVLVTDKRKYKGFGIPQVVFANDLNQITGQKVEVQDLAVCPVDFARRVLAEGQLLITNNEKARINFEEKIIRIYFDLKPSLDEYFKELAEITKKGELHVRYI</sequence>
<gene>
    <name evidence="2" type="ORF">A3B54_00195</name>
</gene>
<dbReference type="NCBIfam" id="NF047752">
    <property type="entry name" value="MntA_antitoxin"/>
    <property type="match status" value="1"/>
</dbReference>
<proteinExistence type="predicted"/>
<dbReference type="InterPro" id="IPR043519">
    <property type="entry name" value="NT_sf"/>
</dbReference>
<dbReference type="Pfam" id="PF18765">
    <property type="entry name" value="Polbeta"/>
    <property type="match status" value="1"/>
</dbReference>
<dbReference type="SUPFAM" id="SSF81301">
    <property type="entry name" value="Nucleotidyltransferase"/>
    <property type="match status" value="1"/>
</dbReference>
<evidence type="ECO:0000313" key="2">
    <source>
        <dbReference type="EMBL" id="OGD99400.1"/>
    </source>
</evidence>
<dbReference type="AlphaFoldDB" id="A0A1F5H5J6"/>
<evidence type="ECO:0000259" key="1">
    <source>
        <dbReference type="Pfam" id="PF18765"/>
    </source>
</evidence>
<reference evidence="2 3" key="1">
    <citation type="journal article" date="2016" name="Nat. Commun.">
        <title>Thousands of microbial genomes shed light on interconnected biogeochemical processes in an aquifer system.</title>
        <authorList>
            <person name="Anantharaman K."/>
            <person name="Brown C.T."/>
            <person name="Hug L.A."/>
            <person name="Sharon I."/>
            <person name="Castelle C.J."/>
            <person name="Probst A.J."/>
            <person name="Thomas B.C."/>
            <person name="Singh A."/>
            <person name="Wilkins M.J."/>
            <person name="Karaoz U."/>
            <person name="Brodie E.L."/>
            <person name="Williams K.H."/>
            <person name="Hubbard S.S."/>
            <person name="Banfield J.F."/>
        </authorList>
    </citation>
    <scope>NUCLEOTIDE SEQUENCE [LARGE SCALE GENOMIC DNA]</scope>
</reference>
<dbReference type="InterPro" id="IPR052930">
    <property type="entry name" value="TA_antitoxin_MntA"/>
</dbReference>
<comment type="caution">
    <text evidence="2">The sequence shown here is derived from an EMBL/GenBank/DDBJ whole genome shotgun (WGS) entry which is preliminary data.</text>
</comment>
<name>A0A1F5H5J6_9BACT</name>
<dbReference type="EMBL" id="MFBT01000017">
    <property type="protein sequence ID" value="OGD99400.1"/>
    <property type="molecule type" value="Genomic_DNA"/>
</dbReference>
<dbReference type="Gene3D" id="3.30.460.10">
    <property type="entry name" value="Beta Polymerase, domain 2"/>
    <property type="match status" value="1"/>
</dbReference>
<feature type="domain" description="Polymerase beta nucleotidyltransferase" evidence="1">
    <location>
        <begin position="10"/>
        <end position="104"/>
    </location>
</feature>
<protein>
    <recommendedName>
        <fullName evidence="1">Polymerase beta nucleotidyltransferase domain-containing protein</fullName>
    </recommendedName>
</protein>
<evidence type="ECO:0000313" key="3">
    <source>
        <dbReference type="Proteomes" id="UP000177039"/>
    </source>
</evidence>
<dbReference type="PANTHER" id="PTHR43852">
    <property type="entry name" value="NUCLEOTIDYLTRANSFERASE"/>
    <property type="match status" value="1"/>
</dbReference>
<organism evidence="2 3">
    <name type="scientific">Candidatus Curtissbacteria bacterium RIFCSPLOWO2_01_FULL_42_50</name>
    <dbReference type="NCBI Taxonomy" id="1797730"/>
    <lineage>
        <taxon>Bacteria</taxon>
        <taxon>Candidatus Curtissiibacteriota</taxon>
    </lineage>
</organism>
<dbReference type="Proteomes" id="UP000177039">
    <property type="component" value="Unassembled WGS sequence"/>
</dbReference>
<dbReference type="PANTHER" id="PTHR43852:SF3">
    <property type="entry name" value="NUCLEOTIDYLTRANSFERASE"/>
    <property type="match status" value="1"/>
</dbReference>
<dbReference type="InterPro" id="IPR041633">
    <property type="entry name" value="Polbeta"/>
</dbReference>
<accession>A0A1F5H5J6</accession>
<dbReference type="CDD" id="cd05403">
    <property type="entry name" value="NT_KNTase_like"/>
    <property type="match status" value="1"/>
</dbReference>